<keyword evidence="1" id="KW-0732">Signal</keyword>
<comment type="caution">
    <text evidence="2">The sequence shown here is derived from an EMBL/GenBank/DDBJ whole genome shotgun (WGS) entry which is preliminary data.</text>
</comment>
<proteinExistence type="predicted"/>
<sequence>MKLEIKGAVAGTLLTLSSCVFAVDTTDFSKPGMKQLAVEKRAMETCMAEVDEIQQIRLQAQLNVLDNQLHALCDADEQEKAQNKALAFSAQVVDLPLFQKIQRCTQGMRDLGFLPQLPVVKPDSEALYKICDYYRPYVPK</sequence>
<dbReference type="Proteomes" id="UP000664835">
    <property type="component" value="Unassembled WGS sequence"/>
</dbReference>
<gene>
    <name evidence="2" type="ORF">J3998_08975</name>
</gene>
<dbReference type="EMBL" id="JAGETV010000016">
    <property type="protein sequence ID" value="MBO1927706.1"/>
    <property type="molecule type" value="Genomic_DNA"/>
</dbReference>
<accession>A0ABS3Q5Z6</accession>
<dbReference type="RefSeq" id="WP_208150322.1">
    <property type="nucleotide sequence ID" value="NZ_JAGETV010000016.1"/>
</dbReference>
<feature type="chain" id="PRO_5045127647" evidence="1">
    <location>
        <begin position="23"/>
        <end position="140"/>
    </location>
</feature>
<evidence type="ECO:0000313" key="2">
    <source>
        <dbReference type="EMBL" id="MBO1927706.1"/>
    </source>
</evidence>
<evidence type="ECO:0000256" key="1">
    <source>
        <dbReference type="SAM" id="SignalP"/>
    </source>
</evidence>
<protein>
    <submittedName>
        <fullName evidence="2">Uncharacterized protein</fullName>
    </submittedName>
</protein>
<keyword evidence="3" id="KW-1185">Reference proteome</keyword>
<name>A0ABS3Q5Z6_9GAMM</name>
<feature type="signal peptide" evidence="1">
    <location>
        <begin position="1"/>
        <end position="22"/>
    </location>
</feature>
<reference evidence="2 3" key="1">
    <citation type="submission" date="2021-03" db="EMBL/GenBank/DDBJ databases">
        <title>Thiomicrorhabdus sp.nov.,novel sulfur-oxidizing bacteria isolated from coastal sediment.</title>
        <authorList>
            <person name="Liu X."/>
        </authorList>
    </citation>
    <scope>NUCLEOTIDE SEQUENCE [LARGE SCALE GENOMIC DNA]</scope>
    <source>
        <strain evidence="2 3">6S2-11</strain>
    </source>
</reference>
<organism evidence="2 3">
    <name type="scientific">Thiomicrorhabdus marina</name>
    <dbReference type="NCBI Taxonomy" id="2818442"/>
    <lineage>
        <taxon>Bacteria</taxon>
        <taxon>Pseudomonadati</taxon>
        <taxon>Pseudomonadota</taxon>
        <taxon>Gammaproteobacteria</taxon>
        <taxon>Thiotrichales</taxon>
        <taxon>Piscirickettsiaceae</taxon>
        <taxon>Thiomicrorhabdus</taxon>
    </lineage>
</organism>
<evidence type="ECO:0000313" key="3">
    <source>
        <dbReference type="Proteomes" id="UP000664835"/>
    </source>
</evidence>
<dbReference type="PROSITE" id="PS51257">
    <property type="entry name" value="PROKAR_LIPOPROTEIN"/>
    <property type="match status" value="1"/>
</dbReference>